<name>A0A2M6WVP1_9BACT</name>
<proteinExistence type="predicted"/>
<evidence type="ECO:0000313" key="3">
    <source>
        <dbReference type="Proteomes" id="UP000230481"/>
    </source>
</evidence>
<evidence type="ECO:0000256" key="1">
    <source>
        <dbReference type="SAM" id="MobiDB-lite"/>
    </source>
</evidence>
<protein>
    <submittedName>
        <fullName evidence="2">Uncharacterized protein</fullName>
    </submittedName>
</protein>
<evidence type="ECO:0000313" key="2">
    <source>
        <dbReference type="EMBL" id="PIT96864.1"/>
    </source>
</evidence>
<reference evidence="3" key="1">
    <citation type="submission" date="2017-09" db="EMBL/GenBank/DDBJ databases">
        <title>Depth-based differentiation of microbial function through sediment-hosted aquifers and enrichment of novel symbionts in the deep terrestrial subsurface.</title>
        <authorList>
            <person name="Probst A.J."/>
            <person name="Ladd B."/>
            <person name="Jarett J.K."/>
            <person name="Geller-Mcgrath D.E."/>
            <person name="Sieber C.M.K."/>
            <person name="Emerson J.B."/>
            <person name="Anantharaman K."/>
            <person name="Thomas B.C."/>
            <person name="Malmstrom R."/>
            <person name="Stieglmeier M."/>
            <person name="Klingl A."/>
            <person name="Woyke T."/>
            <person name="Ryan C.M."/>
            <person name="Banfield J.F."/>
        </authorList>
    </citation>
    <scope>NUCLEOTIDE SEQUENCE [LARGE SCALE GENOMIC DNA]</scope>
</reference>
<comment type="caution">
    <text evidence="2">The sequence shown here is derived from an EMBL/GenBank/DDBJ whole genome shotgun (WGS) entry which is preliminary data.</text>
</comment>
<sequence length="81" mass="9398">MSFKNYTCGEFRNSRLLCFYLDIFFIPAFNSKKKKKIKKATEEIKHINKTLKISPPPPLSTNKITPPKKTAKRQNIKPMGL</sequence>
<gene>
    <name evidence="2" type="ORF">COT82_00850</name>
</gene>
<feature type="region of interest" description="Disordered" evidence="1">
    <location>
        <begin position="51"/>
        <end position="81"/>
    </location>
</feature>
<accession>A0A2M6WVP1</accession>
<dbReference type="EMBL" id="PFAA01000020">
    <property type="protein sequence ID" value="PIT96864.1"/>
    <property type="molecule type" value="Genomic_DNA"/>
</dbReference>
<dbReference type="AlphaFoldDB" id="A0A2M6WVP1"/>
<dbReference type="Proteomes" id="UP000230481">
    <property type="component" value="Unassembled WGS sequence"/>
</dbReference>
<organism evidence="2 3">
    <name type="scientific">Candidatus Campbellbacteria bacterium CG10_big_fil_rev_8_21_14_0_10_35_52</name>
    <dbReference type="NCBI Taxonomy" id="1974527"/>
    <lineage>
        <taxon>Bacteria</taxon>
        <taxon>Candidatus Campbelliibacteriota</taxon>
    </lineage>
</organism>